<evidence type="ECO:0000313" key="10">
    <source>
        <dbReference type="EMBL" id="KJH70992.1"/>
    </source>
</evidence>
<dbReference type="SUPFAM" id="SSF54292">
    <property type="entry name" value="2Fe-2S ferredoxin-like"/>
    <property type="match status" value="1"/>
</dbReference>
<evidence type="ECO:0000256" key="7">
    <source>
        <dbReference type="ARBA" id="ARBA00023014"/>
    </source>
</evidence>
<accession>A0A0D8ZRL4</accession>
<evidence type="ECO:0000256" key="5">
    <source>
        <dbReference type="ARBA" id="ARBA00022982"/>
    </source>
</evidence>
<keyword evidence="5" id="KW-0249">Electron transport</keyword>
<dbReference type="PANTHER" id="PTHR43112:SF3">
    <property type="entry name" value="FERREDOXIN-2, CHLOROPLASTIC"/>
    <property type="match status" value="1"/>
</dbReference>
<dbReference type="InterPro" id="IPR012675">
    <property type="entry name" value="Beta-grasp_dom_sf"/>
</dbReference>
<comment type="caution">
    <text evidence="10">The sequence shown here is derived from an EMBL/GenBank/DDBJ whole genome shotgun (WGS) entry which is preliminary data.</text>
</comment>
<evidence type="ECO:0000256" key="8">
    <source>
        <dbReference type="ARBA" id="ARBA00034078"/>
    </source>
</evidence>
<keyword evidence="7" id="KW-0411">Iron-sulfur</keyword>
<comment type="cofactor">
    <cofactor evidence="8">
        <name>[2Fe-2S] cluster</name>
        <dbReference type="ChEBI" id="CHEBI:190135"/>
    </cofactor>
</comment>
<dbReference type="Pfam" id="PF00111">
    <property type="entry name" value="Fer2"/>
    <property type="match status" value="1"/>
</dbReference>
<dbReference type="GO" id="GO:0009055">
    <property type="term" value="F:electron transfer activity"/>
    <property type="evidence" value="ECO:0007669"/>
    <property type="project" value="InterPro"/>
</dbReference>
<dbReference type="NCBIfam" id="TIGR02008">
    <property type="entry name" value="fdx_plant"/>
    <property type="match status" value="1"/>
</dbReference>
<organism evidence="10 11">
    <name type="scientific">Aliterella atlantica CENA595</name>
    <dbReference type="NCBI Taxonomy" id="1618023"/>
    <lineage>
        <taxon>Bacteria</taxon>
        <taxon>Bacillati</taxon>
        <taxon>Cyanobacteriota</taxon>
        <taxon>Cyanophyceae</taxon>
        <taxon>Chroococcidiopsidales</taxon>
        <taxon>Aliterellaceae</taxon>
        <taxon>Aliterella</taxon>
    </lineage>
</organism>
<reference evidence="10 11" key="1">
    <citation type="submission" date="2015-02" db="EMBL/GenBank/DDBJ databases">
        <title>Draft genome of a novel marine cyanobacterium (Chroococcales) isolated from South Atlantic Ocean.</title>
        <authorList>
            <person name="Rigonato J."/>
            <person name="Alvarenga D.O."/>
            <person name="Branco L.H."/>
            <person name="Varani A.M."/>
            <person name="Brandini F.P."/>
            <person name="Fiore M.F."/>
        </authorList>
    </citation>
    <scope>NUCLEOTIDE SEQUENCE [LARGE SCALE GENOMIC DNA]</scope>
    <source>
        <strain evidence="10 11">CENA595</strain>
    </source>
</reference>
<dbReference type="GO" id="GO:0051537">
    <property type="term" value="F:2 iron, 2 sulfur cluster binding"/>
    <property type="evidence" value="ECO:0007669"/>
    <property type="project" value="UniProtKB-KW"/>
</dbReference>
<dbReference type="CDD" id="cd00207">
    <property type="entry name" value="fer2"/>
    <property type="match status" value="1"/>
</dbReference>
<dbReference type="PATRIC" id="fig|1618023.3.peg.72"/>
<evidence type="ECO:0000256" key="4">
    <source>
        <dbReference type="ARBA" id="ARBA00022723"/>
    </source>
</evidence>
<dbReference type="GO" id="GO:0022900">
    <property type="term" value="P:electron transport chain"/>
    <property type="evidence" value="ECO:0007669"/>
    <property type="project" value="InterPro"/>
</dbReference>
<dbReference type="PROSITE" id="PS51085">
    <property type="entry name" value="2FE2S_FER_2"/>
    <property type="match status" value="1"/>
</dbReference>
<feature type="domain" description="2Fe-2S ferredoxin-type" evidence="9">
    <location>
        <begin position="8"/>
        <end position="99"/>
    </location>
</feature>
<evidence type="ECO:0000256" key="6">
    <source>
        <dbReference type="ARBA" id="ARBA00023004"/>
    </source>
</evidence>
<dbReference type="InterPro" id="IPR001041">
    <property type="entry name" value="2Fe-2S_ferredoxin-type"/>
</dbReference>
<evidence type="ECO:0000256" key="1">
    <source>
        <dbReference type="ARBA" id="ARBA00007874"/>
    </source>
</evidence>
<dbReference type="STRING" id="1618023.UH38_15270"/>
<dbReference type="EMBL" id="JYON01000016">
    <property type="protein sequence ID" value="KJH70992.1"/>
    <property type="molecule type" value="Genomic_DNA"/>
</dbReference>
<gene>
    <name evidence="10" type="ORF">UH38_15270</name>
</gene>
<dbReference type="InterPro" id="IPR010241">
    <property type="entry name" value="Fd_pln"/>
</dbReference>
<dbReference type="Proteomes" id="UP000032452">
    <property type="component" value="Unassembled WGS sequence"/>
</dbReference>
<sequence>MHAKDQVFQVTLVDCQGEQITIDVPGDEYILDAAEQQNIAIPAACRAGACVVCTGKVLSGSVDQSDHSFLRDKELKAGFVLTCRAYPTSDCTILTHQEEELFELQ</sequence>
<dbReference type="GO" id="GO:0046872">
    <property type="term" value="F:metal ion binding"/>
    <property type="evidence" value="ECO:0007669"/>
    <property type="project" value="UniProtKB-KW"/>
</dbReference>
<dbReference type="PANTHER" id="PTHR43112">
    <property type="entry name" value="FERREDOXIN"/>
    <property type="match status" value="1"/>
</dbReference>
<evidence type="ECO:0000313" key="11">
    <source>
        <dbReference type="Proteomes" id="UP000032452"/>
    </source>
</evidence>
<evidence type="ECO:0000256" key="3">
    <source>
        <dbReference type="ARBA" id="ARBA00022714"/>
    </source>
</evidence>
<dbReference type="InterPro" id="IPR036010">
    <property type="entry name" value="2Fe-2S_ferredoxin-like_sf"/>
</dbReference>
<comment type="similarity">
    <text evidence="1">Belongs to the 2Fe2S plant-type ferredoxin family.</text>
</comment>
<evidence type="ECO:0000259" key="9">
    <source>
        <dbReference type="PROSITE" id="PS51085"/>
    </source>
</evidence>
<keyword evidence="3" id="KW-0001">2Fe-2S</keyword>
<proteinExistence type="inferred from homology"/>
<keyword evidence="2" id="KW-0813">Transport</keyword>
<dbReference type="AlphaFoldDB" id="A0A0D8ZRL4"/>
<keyword evidence="11" id="KW-1185">Reference proteome</keyword>
<evidence type="ECO:0000256" key="2">
    <source>
        <dbReference type="ARBA" id="ARBA00022448"/>
    </source>
</evidence>
<dbReference type="Gene3D" id="3.10.20.30">
    <property type="match status" value="1"/>
</dbReference>
<name>A0A0D8ZRL4_9CYAN</name>
<dbReference type="OrthoDB" id="462043at2"/>
<keyword evidence="6" id="KW-0408">Iron</keyword>
<keyword evidence="4" id="KW-0479">Metal-binding</keyword>
<protein>
    <submittedName>
        <fullName evidence="10">Ferredoxin</fullName>
    </submittedName>
</protein>